<evidence type="ECO:0000256" key="1">
    <source>
        <dbReference type="SAM" id="SignalP"/>
    </source>
</evidence>
<dbReference type="RefSeq" id="XP_043009725.1">
    <property type="nucleotide sequence ID" value="XM_043151645.1"/>
</dbReference>
<evidence type="ECO:0000313" key="3">
    <source>
        <dbReference type="Proteomes" id="UP001049176"/>
    </source>
</evidence>
<keyword evidence="3" id="KW-1185">Reference proteome</keyword>
<dbReference type="EMBL" id="CM032184">
    <property type="protein sequence ID" value="KAG7093255.1"/>
    <property type="molecule type" value="Genomic_DNA"/>
</dbReference>
<feature type="chain" id="PRO_5040420508" evidence="1">
    <location>
        <begin position="21"/>
        <end position="305"/>
    </location>
</feature>
<accession>A0A9P7S0W5</accession>
<evidence type="ECO:0000313" key="2">
    <source>
        <dbReference type="EMBL" id="KAG7093255.1"/>
    </source>
</evidence>
<organism evidence="2 3">
    <name type="scientific">Marasmius oreades</name>
    <name type="common">fairy-ring Marasmius</name>
    <dbReference type="NCBI Taxonomy" id="181124"/>
    <lineage>
        <taxon>Eukaryota</taxon>
        <taxon>Fungi</taxon>
        <taxon>Dikarya</taxon>
        <taxon>Basidiomycota</taxon>
        <taxon>Agaricomycotina</taxon>
        <taxon>Agaricomycetes</taxon>
        <taxon>Agaricomycetidae</taxon>
        <taxon>Agaricales</taxon>
        <taxon>Marasmiineae</taxon>
        <taxon>Marasmiaceae</taxon>
        <taxon>Marasmius</taxon>
    </lineage>
</organism>
<name>A0A9P7S0W5_9AGAR</name>
<dbReference type="GeneID" id="66076014"/>
<keyword evidence="1" id="KW-0732">Signal</keyword>
<dbReference type="Proteomes" id="UP001049176">
    <property type="component" value="Chromosome 4"/>
</dbReference>
<dbReference type="KEGG" id="more:E1B28_006938"/>
<feature type="signal peptide" evidence="1">
    <location>
        <begin position="1"/>
        <end position="20"/>
    </location>
</feature>
<reference evidence="2" key="1">
    <citation type="journal article" date="2021" name="Genome Biol. Evol.">
        <title>The assembled and annotated genome of the fairy-ring fungus Marasmius oreades.</title>
        <authorList>
            <person name="Hiltunen M."/>
            <person name="Ament-Velasquez S.L."/>
            <person name="Johannesson H."/>
        </authorList>
    </citation>
    <scope>NUCLEOTIDE SEQUENCE</scope>
    <source>
        <strain evidence="2">03SP1</strain>
    </source>
</reference>
<dbReference type="OrthoDB" id="3000408at2759"/>
<protein>
    <submittedName>
        <fullName evidence="2">Uncharacterized protein</fullName>
    </submittedName>
</protein>
<comment type="caution">
    <text evidence="2">The sequence shown here is derived from an EMBL/GenBank/DDBJ whole genome shotgun (WGS) entry which is preliminary data.</text>
</comment>
<sequence>MQYLSIITALLPFLLFAVQAEDGCDPGWRAVEDPAGSGNFVCEMDVIQCLGGPDRGYVNAETNAHHCCGPTQELVIYNQQSRVGVCCGVDQNYAGIAPNGKCCPKGQVLATDGTCTNPTNGNCPSCPNQPVGVCRLQRACGDATTTNGLKYGSCYQMTFPNSDGNQLGREPGGAYISEGHIQNVIYKICQTAAACGTGPVKPTDAFVIQDTVGPEQDPNGATSWIGNAANGAAISMVTAAANAAQFHGTTSCSKCTCVVSLTGVGKGLGYIGADTQPQIAFFANPRVALDMEFAEMPCDGVFNFP</sequence>
<gene>
    <name evidence="2" type="ORF">E1B28_006938</name>
</gene>
<dbReference type="AlphaFoldDB" id="A0A9P7S0W5"/>
<proteinExistence type="predicted"/>